<dbReference type="KEGG" id="amus:LMH87_005051"/>
<gene>
    <name evidence="2" type="ORF">LMH87_005051</name>
</gene>
<proteinExistence type="predicted"/>
<comment type="caution">
    <text evidence="2">The sequence shown here is derived from an EMBL/GenBank/DDBJ whole genome shotgun (WGS) entry which is preliminary data.</text>
</comment>
<evidence type="ECO:0000313" key="3">
    <source>
        <dbReference type="Proteomes" id="UP001144673"/>
    </source>
</evidence>
<dbReference type="Proteomes" id="UP001144673">
    <property type="component" value="Chromosome 1"/>
</dbReference>
<dbReference type="RefSeq" id="XP_056058229.1">
    <property type="nucleotide sequence ID" value="XM_056202699.1"/>
</dbReference>
<organism evidence="2 3">
    <name type="scientific">Akanthomyces muscarius</name>
    <name type="common">Entomopathogenic fungus</name>
    <name type="synonym">Lecanicillium muscarium</name>
    <dbReference type="NCBI Taxonomy" id="2231603"/>
    <lineage>
        <taxon>Eukaryota</taxon>
        <taxon>Fungi</taxon>
        <taxon>Dikarya</taxon>
        <taxon>Ascomycota</taxon>
        <taxon>Pezizomycotina</taxon>
        <taxon>Sordariomycetes</taxon>
        <taxon>Hypocreomycetidae</taxon>
        <taxon>Hypocreales</taxon>
        <taxon>Cordycipitaceae</taxon>
        <taxon>Akanthomyces</taxon>
    </lineage>
</organism>
<dbReference type="AlphaFoldDB" id="A0A9W8URQ8"/>
<protein>
    <submittedName>
        <fullName evidence="2">Uncharacterized protein</fullName>
    </submittedName>
</protein>
<sequence>MKLAGSKQRIPASSNGPALAPAQGPDTETEALSTLQLGSNTKASTLEICSRTTAVKKTVEHGLRTIGPIVPSQNDAAIMWKNQAGGMHHHHPDMMHIIILADVAHVRGDNVPLSATVAMCRRR</sequence>
<dbReference type="EMBL" id="JAJHUN010000001">
    <property type="protein sequence ID" value="KAJ4163314.1"/>
    <property type="molecule type" value="Genomic_DNA"/>
</dbReference>
<evidence type="ECO:0000313" key="2">
    <source>
        <dbReference type="EMBL" id="KAJ4163314.1"/>
    </source>
</evidence>
<evidence type="ECO:0000256" key="1">
    <source>
        <dbReference type="SAM" id="MobiDB-lite"/>
    </source>
</evidence>
<name>A0A9W8URQ8_AKAMU</name>
<keyword evidence="3" id="KW-1185">Reference proteome</keyword>
<reference evidence="2" key="1">
    <citation type="journal article" date="2023" name="Access Microbiol">
        <title>De-novo genome assembly for Akanthomyces muscarius, a biocontrol agent of insect agricultural pests.</title>
        <authorList>
            <person name="Erdos Z."/>
            <person name="Studholme D.J."/>
            <person name="Raymond B."/>
            <person name="Sharma M."/>
        </authorList>
    </citation>
    <scope>NUCLEOTIDE SEQUENCE</scope>
    <source>
        <strain evidence="2">Ve6</strain>
    </source>
</reference>
<dbReference type="GeneID" id="80892210"/>
<feature type="region of interest" description="Disordered" evidence="1">
    <location>
        <begin position="1"/>
        <end position="30"/>
    </location>
</feature>
<accession>A0A9W8URQ8</accession>